<dbReference type="PANTHER" id="PTHR11839">
    <property type="entry name" value="UDP/ADP-SUGAR PYROPHOSPHATASE"/>
    <property type="match status" value="1"/>
</dbReference>
<sequence length="198" mass="21501">MITDSPGGGEIRSRTRVYEGRLFHFDDATVAYEGEELNRQWVVHPGSVSVLALDEQDRVVVLQQYRAPVDAHCWELPAGCLDVPGEDGLATAKRELAEETDLTAAEWSTLVDASATSGSSDEIFRVYLATGLAPAASNYERTGEEAHMTVTRVPFADLLDAVLNLRVLDGATQLGVLALDARRRRGLSPLPAEAPRVI</sequence>
<evidence type="ECO:0000259" key="2">
    <source>
        <dbReference type="PROSITE" id="PS51462"/>
    </source>
</evidence>
<dbReference type="PANTHER" id="PTHR11839:SF31">
    <property type="entry name" value="ADP-RIBOSE PYROPHOSPHATASE"/>
    <property type="match status" value="1"/>
</dbReference>
<reference evidence="3" key="1">
    <citation type="journal article" date="2021" name="PeerJ">
        <title>Extensive microbial diversity within the chicken gut microbiome revealed by metagenomics and culture.</title>
        <authorList>
            <person name="Gilroy R."/>
            <person name="Ravi A."/>
            <person name="Getino M."/>
            <person name="Pursley I."/>
            <person name="Horton D.L."/>
            <person name="Alikhan N.F."/>
            <person name="Baker D."/>
            <person name="Gharbi K."/>
            <person name="Hall N."/>
            <person name="Watson M."/>
            <person name="Adriaenssens E.M."/>
            <person name="Foster-Nyarko E."/>
            <person name="Jarju S."/>
            <person name="Secka A."/>
            <person name="Antonio M."/>
            <person name="Oren A."/>
            <person name="Chaudhuri R.R."/>
            <person name="La Ragione R."/>
            <person name="Hildebrand F."/>
            <person name="Pallen M.J."/>
        </authorList>
    </citation>
    <scope>NUCLEOTIDE SEQUENCE</scope>
    <source>
        <strain evidence="3">ChiGjej1B1-98</strain>
    </source>
</reference>
<feature type="domain" description="Nudix hydrolase" evidence="2">
    <location>
        <begin position="43"/>
        <end position="178"/>
    </location>
</feature>
<dbReference type="GO" id="GO:0019693">
    <property type="term" value="P:ribose phosphate metabolic process"/>
    <property type="evidence" value="ECO:0007669"/>
    <property type="project" value="TreeGrafter"/>
</dbReference>
<dbReference type="InterPro" id="IPR000086">
    <property type="entry name" value="NUDIX_hydrolase_dom"/>
</dbReference>
<dbReference type="Pfam" id="PF00293">
    <property type="entry name" value="NUDIX"/>
    <property type="match status" value="1"/>
</dbReference>
<dbReference type="AlphaFoldDB" id="A0A9D1YV38"/>
<dbReference type="Proteomes" id="UP000824005">
    <property type="component" value="Unassembled WGS sequence"/>
</dbReference>
<evidence type="ECO:0000313" key="3">
    <source>
        <dbReference type="EMBL" id="HIY66263.1"/>
    </source>
</evidence>
<dbReference type="GO" id="GO:0005829">
    <property type="term" value="C:cytosol"/>
    <property type="evidence" value="ECO:0007669"/>
    <property type="project" value="TreeGrafter"/>
</dbReference>
<reference evidence="3" key="2">
    <citation type="submission" date="2021-04" db="EMBL/GenBank/DDBJ databases">
        <authorList>
            <person name="Gilroy R."/>
        </authorList>
    </citation>
    <scope>NUCLEOTIDE SEQUENCE</scope>
    <source>
        <strain evidence="3">ChiGjej1B1-98</strain>
    </source>
</reference>
<name>A0A9D1YV38_9MICO</name>
<dbReference type="EMBL" id="DXDC01000249">
    <property type="protein sequence ID" value="HIY66263.1"/>
    <property type="molecule type" value="Genomic_DNA"/>
</dbReference>
<proteinExistence type="predicted"/>
<organism evidence="3 4">
    <name type="scientific">Candidatus Agrococcus pullicola</name>
    <dbReference type="NCBI Taxonomy" id="2838429"/>
    <lineage>
        <taxon>Bacteria</taxon>
        <taxon>Bacillati</taxon>
        <taxon>Actinomycetota</taxon>
        <taxon>Actinomycetes</taxon>
        <taxon>Micrococcales</taxon>
        <taxon>Microbacteriaceae</taxon>
        <taxon>Agrococcus</taxon>
    </lineage>
</organism>
<comment type="caution">
    <text evidence="3">The sequence shown here is derived from an EMBL/GenBank/DDBJ whole genome shotgun (WGS) entry which is preliminary data.</text>
</comment>
<dbReference type="SUPFAM" id="SSF55811">
    <property type="entry name" value="Nudix"/>
    <property type="match status" value="1"/>
</dbReference>
<protein>
    <submittedName>
        <fullName evidence="3">NUDIX hydrolase</fullName>
    </submittedName>
</protein>
<dbReference type="GO" id="GO:0016787">
    <property type="term" value="F:hydrolase activity"/>
    <property type="evidence" value="ECO:0007669"/>
    <property type="project" value="UniProtKB-KW"/>
</dbReference>
<accession>A0A9D1YV38</accession>
<evidence type="ECO:0000256" key="1">
    <source>
        <dbReference type="ARBA" id="ARBA00022801"/>
    </source>
</evidence>
<dbReference type="Gene3D" id="3.90.79.10">
    <property type="entry name" value="Nucleoside Triphosphate Pyrophosphohydrolase"/>
    <property type="match status" value="1"/>
</dbReference>
<dbReference type="PROSITE" id="PS51462">
    <property type="entry name" value="NUDIX"/>
    <property type="match status" value="1"/>
</dbReference>
<gene>
    <name evidence="3" type="ORF">H9830_08320</name>
</gene>
<dbReference type="GO" id="GO:0006753">
    <property type="term" value="P:nucleoside phosphate metabolic process"/>
    <property type="evidence" value="ECO:0007669"/>
    <property type="project" value="TreeGrafter"/>
</dbReference>
<evidence type="ECO:0000313" key="4">
    <source>
        <dbReference type="Proteomes" id="UP000824005"/>
    </source>
</evidence>
<dbReference type="InterPro" id="IPR015797">
    <property type="entry name" value="NUDIX_hydrolase-like_dom_sf"/>
</dbReference>
<keyword evidence="1 3" id="KW-0378">Hydrolase</keyword>